<evidence type="ECO:0000256" key="3">
    <source>
        <dbReference type="ARBA" id="ARBA00012014"/>
    </source>
</evidence>
<dbReference type="PANTHER" id="PTHR34697:SF2">
    <property type="entry name" value="PHOSPHATIDYLGLYCEROL LYSYLTRANSFERASE"/>
    <property type="match status" value="1"/>
</dbReference>
<dbReference type="NCBIfam" id="NF033480">
    <property type="entry name" value="bifunc_MprF"/>
    <property type="match status" value="1"/>
</dbReference>
<dbReference type="GO" id="GO:0055091">
    <property type="term" value="P:phospholipid homeostasis"/>
    <property type="evidence" value="ECO:0007669"/>
    <property type="project" value="TreeGrafter"/>
</dbReference>
<evidence type="ECO:0000259" key="15">
    <source>
        <dbReference type="Pfam" id="PF09924"/>
    </source>
</evidence>
<evidence type="ECO:0000313" key="17">
    <source>
        <dbReference type="Proteomes" id="UP000445000"/>
    </source>
</evidence>
<evidence type="ECO:0000256" key="7">
    <source>
        <dbReference type="ARBA" id="ARBA00022692"/>
    </source>
</evidence>
<evidence type="ECO:0000256" key="4">
    <source>
        <dbReference type="ARBA" id="ARBA00021546"/>
    </source>
</evidence>
<proteinExistence type="inferred from homology"/>
<evidence type="ECO:0000256" key="14">
    <source>
        <dbReference type="SAM" id="Phobius"/>
    </source>
</evidence>
<dbReference type="InterPro" id="IPR024320">
    <property type="entry name" value="LPG_synthase_C"/>
</dbReference>
<name>A0A829Y5P1_9GAMM</name>
<feature type="transmembrane region" description="Helical" evidence="14">
    <location>
        <begin position="12"/>
        <end position="35"/>
    </location>
</feature>
<evidence type="ECO:0000256" key="1">
    <source>
        <dbReference type="ARBA" id="ARBA00004651"/>
    </source>
</evidence>
<dbReference type="InterPro" id="IPR051211">
    <property type="entry name" value="PG_lysyltransferase"/>
</dbReference>
<reference evidence="17" key="1">
    <citation type="submission" date="2020-01" db="EMBL/GenBank/DDBJ databases">
        <title>'Steroidobacter agaridevorans' sp. nov., agar-degrading bacteria isolated from rhizosphere soils.</title>
        <authorList>
            <person name="Ikenaga M."/>
            <person name="Kataoka M."/>
            <person name="Murouchi A."/>
            <person name="Katsuragi S."/>
            <person name="Sakai M."/>
        </authorList>
    </citation>
    <scope>NUCLEOTIDE SEQUENCE [LARGE SCALE GENOMIC DNA]</scope>
    <source>
        <strain evidence="17">YU21-B</strain>
    </source>
</reference>
<feature type="transmembrane region" description="Helical" evidence="14">
    <location>
        <begin position="167"/>
        <end position="188"/>
    </location>
</feature>
<keyword evidence="11" id="KW-0046">Antibiotic resistance</keyword>
<dbReference type="Pfam" id="PF03706">
    <property type="entry name" value="LPG_synthase_TM"/>
    <property type="match status" value="1"/>
</dbReference>
<feature type="transmembrane region" description="Helical" evidence="14">
    <location>
        <begin position="390"/>
        <end position="408"/>
    </location>
</feature>
<evidence type="ECO:0000256" key="5">
    <source>
        <dbReference type="ARBA" id="ARBA00022475"/>
    </source>
</evidence>
<dbReference type="RefSeq" id="WP_161810423.1">
    <property type="nucleotide sequence ID" value="NZ_BLJN01000001.1"/>
</dbReference>
<feature type="transmembrane region" description="Helical" evidence="14">
    <location>
        <begin position="243"/>
        <end position="270"/>
    </location>
</feature>
<feature type="transmembrane region" description="Helical" evidence="14">
    <location>
        <begin position="132"/>
        <end position="155"/>
    </location>
</feature>
<evidence type="ECO:0000256" key="11">
    <source>
        <dbReference type="ARBA" id="ARBA00023251"/>
    </source>
</evidence>
<comment type="caution">
    <text evidence="16">The sequence shown here is derived from an EMBL/GenBank/DDBJ whole genome shotgun (WGS) entry which is preliminary data.</text>
</comment>
<keyword evidence="7 14" id="KW-0812">Transmembrane</keyword>
<keyword evidence="17" id="KW-1185">Reference proteome</keyword>
<dbReference type="GO" id="GO:0006629">
    <property type="term" value="P:lipid metabolic process"/>
    <property type="evidence" value="ECO:0007669"/>
    <property type="project" value="UniProtKB-KW"/>
</dbReference>
<feature type="domain" description="Phosphatidylglycerol lysyltransferase C-terminal" evidence="15">
    <location>
        <begin position="538"/>
        <end position="822"/>
    </location>
</feature>
<feature type="transmembrane region" description="Helical" evidence="14">
    <location>
        <begin position="321"/>
        <end position="342"/>
    </location>
</feature>
<feature type="transmembrane region" description="Helical" evidence="14">
    <location>
        <begin position="492"/>
        <end position="511"/>
    </location>
</feature>
<keyword evidence="8 14" id="KW-1133">Transmembrane helix</keyword>
<dbReference type="InterPro" id="IPR022791">
    <property type="entry name" value="L-PG_synthase/AglD"/>
</dbReference>
<feature type="transmembrane region" description="Helical" evidence="14">
    <location>
        <begin position="362"/>
        <end position="383"/>
    </location>
</feature>
<evidence type="ECO:0000256" key="9">
    <source>
        <dbReference type="ARBA" id="ARBA00023098"/>
    </source>
</evidence>
<evidence type="ECO:0000256" key="2">
    <source>
        <dbReference type="ARBA" id="ARBA00008627"/>
    </source>
</evidence>
<feature type="transmembrane region" description="Helical" evidence="14">
    <location>
        <begin position="290"/>
        <end position="309"/>
    </location>
</feature>
<dbReference type="EMBL" id="BLJN01000001">
    <property type="protein sequence ID" value="GFE78534.1"/>
    <property type="molecule type" value="Genomic_DNA"/>
</dbReference>
<keyword evidence="6" id="KW-0808">Transferase</keyword>
<feature type="transmembrane region" description="Helical" evidence="14">
    <location>
        <begin position="55"/>
        <end position="76"/>
    </location>
</feature>
<sequence length="850" mass="92858">MAEAAGGWAKWRIWLIAAGAGLISLLLFDAFRVLLAEVHFSKVMQQMEAEPLPDLLLALLATAVSYLVLTGYDLSAMKYAEVKIRRSTVLLTSFIAYALGNTVGLGVLTGGAVRMRLYTAAGVDANKVAQVIAFNASAFMFGTAAFGAAGLLWGADGVAHLAHMPAWLLRVIAVALLFTVLGFVALAARRREVMIAWRWKVRLPPAKLAVQQLVISALDLIASAATLWFLLPPGAVEPGEFMAWYSIALVLGILSHLPGGLGVFEAVILLACGDRAPVEQIVSALVLYRVIYYLLPLVLAAVLLAAYEVRSGIAAPIGRAAVRLSPMLLATMTFIAGGWLLVSGVTPASAQAVDMLALRVPLTLVEASHFLGSVTGFAMIVIARGLLHRLDAAWWSAFLLALAAAVLAMPKGFALVQAAYLVVLAILLYLSRAQFDRRSALFSNPLRGVWLISVVWMVGATVFLLFFAYRRVDYTNELWWQFEFNANAPRSLRAMMGVMVAGLGIALWQLLRPSPGAPALPSSEELDRASNIVRTQPSAEANLALMGDKRLLFSTQGNAFIMYGRQGRSWISLFDPVGKPSEWPELIWRFIELATDHGGRAAFYQVRGDMLPLYLDAGLRAYKLGEYAYVQLQEFTTKGSKRSHLRQAINRGERDGLEFALASPAEVPALLPQLRHVSDAWLEGQEAREKGFSLGSFEPSYLSRQSFAIVRQQEQIVAFANLLSTETKSEASVDLMRQLPLAPPGTMDFLFTKLMLYFQGEGFQRFGLGMAPMSGMASHELAPRWHRFGRMLFDHGETFYNFRGLRGFKDKFDPVWEPRYLVAGGGLTPLLTLADVATLIGGGLRGIIAK</sequence>
<evidence type="ECO:0000256" key="13">
    <source>
        <dbReference type="ARBA" id="ARBA00047540"/>
    </source>
</evidence>
<feature type="transmembrane region" description="Helical" evidence="14">
    <location>
        <begin position="88"/>
        <end position="112"/>
    </location>
</feature>
<dbReference type="Proteomes" id="UP000445000">
    <property type="component" value="Unassembled WGS sequence"/>
</dbReference>
<keyword evidence="9" id="KW-0443">Lipid metabolism</keyword>
<keyword evidence="10 14" id="KW-0472">Membrane</keyword>
<gene>
    <name evidence="16" type="ORF">GCM10011487_05340</name>
</gene>
<protein>
    <recommendedName>
        <fullName evidence="4">Phosphatidylglycerol lysyltransferase</fullName>
        <ecNumber evidence="3">2.3.2.3</ecNumber>
    </recommendedName>
    <alternativeName>
        <fullName evidence="12">Lysylphosphatidylglycerol synthase</fullName>
    </alternativeName>
</protein>
<dbReference type="SUPFAM" id="SSF55729">
    <property type="entry name" value="Acyl-CoA N-acyltransferases (Nat)"/>
    <property type="match status" value="1"/>
</dbReference>
<dbReference type="InterPro" id="IPR016181">
    <property type="entry name" value="Acyl_CoA_acyltransferase"/>
</dbReference>
<evidence type="ECO:0000256" key="6">
    <source>
        <dbReference type="ARBA" id="ARBA00022679"/>
    </source>
</evidence>
<evidence type="ECO:0000256" key="8">
    <source>
        <dbReference type="ARBA" id="ARBA00022989"/>
    </source>
</evidence>
<evidence type="ECO:0000256" key="12">
    <source>
        <dbReference type="ARBA" id="ARBA00031899"/>
    </source>
</evidence>
<accession>A0A829Y5P1</accession>
<feature type="transmembrane region" description="Helical" evidence="14">
    <location>
        <begin position="208"/>
        <end position="231"/>
    </location>
</feature>
<evidence type="ECO:0000256" key="10">
    <source>
        <dbReference type="ARBA" id="ARBA00023136"/>
    </source>
</evidence>
<comment type="catalytic activity">
    <reaction evidence="13">
        <text>L-lysyl-tRNA(Lys) + a 1,2-diacyl-sn-glycero-3-phospho-(1'-sn-glycerol) = a 1,2-diacyl-sn-glycero-3-phospho-1'-(3'-O-L-lysyl)-sn-glycerol + tRNA(Lys)</text>
        <dbReference type="Rhea" id="RHEA:10668"/>
        <dbReference type="Rhea" id="RHEA-COMP:9696"/>
        <dbReference type="Rhea" id="RHEA-COMP:9697"/>
        <dbReference type="ChEBI" id="CHEBI:64716"/>
        <dbReference type="ChEBI" id="CHEBI:75792"/>
        <dbReference type="ChEBI" id="CHEBI:78442"/>
        <dbReference type="ChEBI" id="CHEBI:78529"/>
        <dbReference type="EC" id="2.3.2.3"/>
    </reaction>
</comment>
<dbReference type="PANTHER" id="PTHR34697">
    <property type="entry name" value="PHOSPHATIDYLGLYCEROL LYSYLTRANSFERASE"/>
    <property type="match status" value="1"/>
</dbReference>
<dbReference type="GO" id="GO:0050071">
    <property type="term" value="F:phosphatidylglycerol lysyltransferase activity"/>
    <property type="evidence" value="ECO:0007669"/>
    <property type="project" value="UniProtKB-EC"/>
</dbReference>
<dbReference type="EC" id="2.3.2.3" evidence="3"/>
<dbReference type="GO" id="GO:0046677">
    <property type="term" value="P:response to antibiotic"/>
    <property type="evidence" value="ECO:0007669"/>
    <property type="project" value="UniProtKB-KW"/>
</dbReference>
<comment type="similarity">
    <text evidence="2">Belongs to the LPG synthase family.</text>
</comment>
<evidence type="ECO:0000313" key="16">
    <source>
        <dbReference type="EMBL" id="GFE78534.1"/>
    </source>
</evidence>
<dbReference type="AlphaFoldDB" id="A0A829Y5P1"/>
<feature type="transmembrane region" description="Helical" evidence="14">
    <location>
        <begin position="450"/>
        <end position="472"/>
    </location>
</feature>
<comment type="subcellular location">
    <subcellularLocation>
        <location evidence="1">Cell membrane</location>
        <topology evidence="1">Multi-pass membrane protein</topology>
    </subcellularLocation>
</comment>
<dbReference type="GO" id="GO:0005886">
    <property type="term" value="C:plasma membrane"/>
    <property type="evidence" value="ECO:0007669"/>
    <property type="project" value="UniProtKB-SubCell"/>
</dbReference>
<feature type="transmembrane region" description="Helical" evidence="14">
    <location>
        <begin position="414"/>
        <end position="430"/>
    </location>
</feature>
<keyword evidence="5" id="KW-1003">Cell membrane</keyword>
<dbReference type="Pfam" id="PF09924">
    <property type="entry name" value="LPG_synthase_C"/>
    <property type="match status" value="1"/>
</dbReference>
<organism evidence="16 17">
    <name type="scientific">Steroidobacter agaridevorans</name>
    <dbReference type="NCBI Taxonomy" id="2695856"/>
    <lineage>
        <taxon>Bacteria</taxon>
        <taxon>Pseudomonadati</taxon>
        <taxon>Pseudomonadota</taxon>
        <taxon>Gammaproteobacteria</taxon>
        <taxon>Steroidobacterales</taxon>
        <taxon>Steroidobacteraceae</taxon>
        <taxon>Steroidobacter</taxon>
    </lineage>
</organism>